<dbReference type="Pfam" id="PF25273">
    <property type="entry name" value="DUF7869"/>
    <property type="match status" value="1"/>
</dbReference>
<reference evidence="2 3" key="1">
    <citation type="submission" date="2015-12" db="EMBL/GenBank/DDBJ databases">
        <title>The genome of Folsomia candida.</title>
        <authorList>
            <person name="Faddeeva A."/>
            <person name="Derks M.F."/>
            <person name="Anvar Y."/>
            <person name="Smit S."/>
            <person name="Van Straalen N."/>
            <person name="Roelofs D."/>
        </authorList>
    </citation>
    <scope>NUCLEOTIDE SEQUENCE [LARGE SCALE GENOMIC DNA]</scope>
    <source>
        <strain evidence="2 3">VU population</strain>
        <tissue evidence="2">Whole body</tissue>
    </source>
</reference>
<sequence length="326" mass="37485">MNLSIFSPKKDQCGLCTSHPFGQISDEEYKLHIDKKNNARDEKIKDKCSAAGNQCHVITMDVESVKLSPILKASALYYKTKLVVHNFTLYNLNTREATCYWWDETEGELVASTFATCVVDFISRKFQDNLPIIIYSDGCTNQNRNAMMANALLQVSVSKKITVFQKFLEKGHTQMECDSVHSAIESELKNKTIHVPSDYIKMCQNARNKQPYETIYLSHNFFKDFSVRKNQAYPSIRSGSKAGDPCVTDLRALEYDPSGKIFYKLKHGDHEWNELPAKPIRSSDATNYPLYTERLQITARKFKDLQELKSVIPIEHHMYYDSIPHK</sequence>
<proteinExistence type="predicted"/>
<organism evidence="2 3">
    <name type="scientific">Folsomia candida</name>
    <name type="common">Springtail</name>
    <dbReference type="NCBI Taxonomy" id="158441"/>
    <lineage>
        <taxon>Eukaryota</taxon>
        <taxon>Metazoa</taxon>
        <taxon>Ecdysozoa</taxon>
        <taxon>Arthropoda</taxon>
        <taxon>Hexapoda</taxon>
        <taxon>Collembola</taxon>
        <taxon>Entomobryomorpha</taxon>
        <taxon>Isotomoidea</taxon>
        <taxon>Isotomidae</taxon>
        <taxon>Proisotominae</taxon>
        <taxon>Folsomia</taxon>
    </lineage>
</organism>
<dbReference type="EMBL" id="LNIX01000029">
    <property type="protein sequence ID" value="OXA41429.1"/>
    <property type="molecule type" value="Genomic_DNA"/>
</dbReference>
<dbReference type="PANTHER" id="PTHR10773:SF19">
    <property type="match status" value="1"/>
</dbReference>
<evidence type="ECO:0000259" key="1">
    <source>
        <dbReference type="Pfam" id="PF25273"/>
    </source>
</evidence>
<dbReference type="PANTHER" id="PTHR10773">
    <property type="entry name" value="DNA-DIRECTED RNA POLYMERASES I, II, AND III SUBUNIT RPABC2"/>
    <property type="match status" value="1"/>
</dbReference>
<comment type="caution">
    <text evidence="2">The sequence shown here is derived from an EMBL/GenBank/DDBJ whole genome shotgun (WGS) entry which is preliminary data.</text>
</comment>
<dbReference type="InterPro" id="IPR057191">
    <property type="entry name" value="DUF7869"/>
</dbReference>
<gene>
    <name evidence="2" type="ORF">Fcan01_23893</name>
</gene>
<dbReference type="OMA" id="CKSHNAN"/>
<evidence type="ECO:0000313" key="3">
    <source>
        <dbReference type="Proteomes" id="UP000198287"/>
    </source>
</evidence>
<protein>
    <recommendedName>
        <fullName evidence="1">DUF7869 domain-containing protein</fullName>
    </recommendedName>
</protein>
<name>A0A226D881_FOLCA</name>
<dbReference type="AlphaFoldDB" id="A0A226D881"/>
<feature type="domain" description="DUF7869" evidence="1">
    <location>
        <begin position="117"/>
        <end position="212"/>
    </location>
</feature>
<evidence type="ECO:0000313" key="2">
    <source>
        <dbReference type="EMBL" id="OXA41429.1"/>
    </source>
</evidence>
<accession>A0A226D881</accession>
<dbReference type="Proteomes" id="UP000198287">
    <property type="component" value="Unassembled WGS sequence"/>
</dbReference>
<keyword evidence="3" id="KW-1185">Reference proteome</keyword>